<accession>A0A517VZI5</accession>
<keyword evidence="3" id="KW-0456">Lyase</keyword>
<dbReference type="Gene3D" id="1.25.10.10">
    <property type="entry name" value="Leucine-rich Repeat Variant"/>
    <property type="match status" value="5"/>
</dbReference>
<keyword evidence="2" id="KW-0732">Signal</keyword>
<organism evidence="3 4">
    <name type="scientific">Gimesia aquarii</name>
    <dbReference type="NCBI Taxonomy" id="2527964"/>
    <lineage>
        <taxon>Bacteria</taxon>
        <taxon>Pseudomonadati</taxon>
        <taxon>Planctomycetota</taxon>
        <taxon>Planctomycetia</taxon>
        <taxon>Planctomycetales</taxon>
        <taxon>Planctomycetaceae</taxon>
        <taxon>Gimesia</taxon>
    </lineage>
</organism>
<dbReference type="PANTHER" id="PTHR12697:SF5">
    <property type="entry name" value="DEOXYHYPUSINE HYDROXYLASE"/>
    <property type="match status" value="1"/>
</dbReference>
<dbReference type="InterPro" id="IPR016024">
    <property type="entry name" value="ARM-type_fold"/>
</dbReference>
<dbReference type="GO" id="GO:0016491">
    <property type="term" value="F:oxidoreductase activity"/>
    <property type="evidence" value="ECO:0007669"/>
    <property type="project" value="TreeGrafter"/>
</dbReference>
<dbReference type="PANTHER" id="PTHR12697">
    <property type="entry name" value="PBS LYASE HEAT-LIKE PROTEIN"/>
    <property type="match status" value="1"/>
</dbReference>
<proteinExistence type="predicted"/>
<name>A0A517VZI5_9PLAN</name>
<evidence type="ECO:0000313" key="4">
    <source>
        <dbReference type="Proteomes" id="UP000318704"/>
    </source>
</evidence>
<feature type="signal peptide" evidence="2">
    <location>
        <begin position="1"/>
        <end position="23"/>
    </location>
</feature>
<evidence type="ECO:0000256" key="1">
    <source>
        <dbReference type="ARBA" id="ARBA00045876"/>
    </source>
</evidence>
<dbReference type="InterPro" id="IPR004155">
    <property type="entry name" value="PBS_lyase_HEAT"/>
</dbReference>
<comment type="function">
    <text evidence="1">Catalyzes the hydroxylation of the N(6)-(4-aminobutyl)-L-lysine intermediate produced by deoxyhypusine synthase/DHPS on a critical lysine of the eukaryotic translation initiation factor 5A/eIF-5A. This is the second step of the post-translational modification of that lysine into an unusual amino acid residue named hypusine. Hypusination is unique to mature eIF-5A factor and is essential for its function.</text>
</comment>
<dbReference type="Pfam" id="PF13646">
    <property type="entry name" value="HEAT_2"/>
    <property type="match status" value="4"/>
</dbReference>
<dbReference type="InterPro" id="IPR011989">
    <property type="entry name" value="ARM-like"/>
</dbReference>
<dbReference type="SMART" id="SM00567">
    <property type="entry name" value="EZ_HEAT"/>
    <property type="match status" value="13"/>
</dbReference>
<dbReference type="SUPFAM" id="SSF48371">
    <property type="entry name" value="ARM repeat"/>
    <property type="match status" value="2"/>
</dbReference>
<reference evidence="3 4" key="1">
    <citation type="submission" date="2019-03" db="EMBL/GenBank/DDBJ databases">
        <title>Deep-cultivation of Planctomycetes and their phenomic and genomic characterization uncovers novel biology.</title>
        <authorList>
            <person name="Wiegand S."/>
            <person name="Jogler M."/>
            <person name="Boedeker C."/>
            <person name="Pinto D."/>
            <person name="Vollmers J."/>
            <person name="Rivas-Marin E."/>
            <person name="Kohn T."/>
            <person name="Peeters S.H."/>
            <person name="Heuer A."/>
            <person name="Rast P."/>
            <person name="Oberbeckmann S."/>
            <person name="Bunk B."/>
            <person name="Jeske O."/>
            <person name="Meyerdierks A."/>
            <person name="Storesund J.E."/>
            <person name="Kallscheuer N."/>
            <person name="Luecker S."/>
            <person name="Lage O.M."/>
            <person name="Pohl T."/>
            <person name="Merkel B.J."/>
            <person name="Hornburger P."/>
            <person name="Mueller R.-W."/>
            <person name="Bruemmer F."/>
            <person name="Labrenz M."/>
            <person name="Spormann A.M."/>
            <person name="Op den Camp H."/>
            <person name="Overmann J."/>
            <person name="Amann R."/>
            <person name="Jetten M.S.M."/>
            <person name="Mascher T."/>
            <person name="Medema M.H."/>
            <person name="Devos D.P."/>
            <person name="Kaster A.-K."/>
            <person name="Ovreas L."/>
            <person name="Rohde M."/>
            <person name="Galperin M.Y."/>
            <person name="Jogler C."/>
        </authorList>
    </citation>
    <scope>NUCLEOTIDE SEQUENCE [LARGE SCALE GENOMIC DNA]</scope>
    <source>
        <strain evidence="3 4">V144</strain>
    </source>
</reference>
<dbReference type="KEGG" id="gaw:V144x_38760"/>
<dbReference type="Proteomes" id="UP000318704">
    <property type="component" value="Chromosome"/>
</dbReference>
<evidence type="ECO:0000313" key="3">
    <source>
        <dbReference type="EMBL" id="QDT98390.1"/>
    </source>
</evidence>
<dbReference type="AlphaFoldDB" id="A0A517VZI5"/>
<evidence type="ECO:0000256" key="2">
    <source>
        <dbReference type="SAM" id="SignalP"/>
    </source>
</evidence>
<dbReference type="InterPro" id="IPR021133">
    <property type="entry name" value="HEAT_type_2"/>
</dbReference>
<dbReference type="EMBL" id="CP037920">
    <property type="protein sequence ID" value="QDT98390.1"/>
    <property type="molecule type" value="Genomic_DNA"/>
</dbReference>
<dbReference type="PROSITE" id="PS50077">
    <property type="entry name" value="HEAT_REPEAT"/>
    <property type="match status" value="1"/>
</dbReference>
<feature type="chain" id="PRO_5021975164" evidence="2">
    <location>
        <begin position="24"/>
        <end position="692"/>
    </location>
</feature>
<sequence precursor="true">MRQLLTAGLLFGICLLASDFAMAQTPDIKLLITDLNSENEEKQALAAHTLGELGPISEPAVPALIRVVKGGSVASRSEAIIALGKIGPGAAAAVPELTKILRGHSVILKFNTLQALRLIGPASKPAAKQIATLLESNNSYIKVAAAWALWSIDPDNKANLDQVIKVLLSSLDIPINEVRSDAAVALSEIGAPAVKPLLNKLKSEYKANHTDQCEQICDVIAQMGVQGEAAIPTLLKALKSEDTDLVWRSAHALGAINAKPKKVVPALITLLNNTSPEIRAHAALALGDFGAKAKAAVPELIKLLSDSDLNVKLDAAAALGEIGPDASAAVPELSKAMQAGPTALTLNSASALAAIGEASVPTLKKLLDDNSPLKLLAAHVLGEIGGSSESAIPALLKLIDSPDANLRETAIISLGDIGPAAIKAEPQLLKIMETGTGKTRNTAVYALSKIGSKKALPLFKKYAAASDEDERFRLVCSWALVRANPTDPETVKAALPGLIKVLADENPVVRREAANAISLSGPLAESATPSLSQALKKEQDQRVVAELITALAEIGPPAASAIPLITPYLDSRDPILRVVATYAMARFGKSAKSVVPIMEKELAKHDEEENAVTLWALTKIDPSPTRAKAAAPILTKLVTEHPDPNARLEAAISLGEFGINTPKIKAALETASKDQDPQVKKAAEAALKKLSS</sequence>
<protein>
    <submittedName>
        <fullName evidence="3">Putative lyase</fullName>
    </submittedName>
</protein>
<dbReference type="GO" id="GO:0016829">
    <property type="term" value="F:lyase activity"/>
    <property type="evidence" value="ECO:0007669"/>
    <property type="project" value="UniProtKB-KW"/>
</dbReference>
<gene>
    <name evidence="3" type="ORF">V144x_38760</name>
</gene>